<evidence type="ECO:0000313" key="2">
    <source>
        <dbReference type="EMBL" id="WBA40834.1"/>
    </source>
</evidence>
<evidence type="ECO:0000256" key="1">
    <source>
        <dbReference type="SAM" id="SignalP"/>
    </source>
</evidence>
<dbReference type="Proteomes" id="UP001211005">
    <property type="component" value="Chromosome"/>
</dbReference>
<proteinExistence type="predicted"/>
<gene>
    <name evidence="2" type="ORF">O3303_13500</name>
</gene>
<feature type="signal peptide" evidence="1">
    <location>
        <begin position="1"/>
        <end position="20"/>
    </location>
</feature>
<name>A0ABY7LK64_9BACT</name>
<sequence length="261" mass="27433">MLRLLLLSATLLLAATVAQAQDLLIKHNTEEIRVKVVEVTPTDIRFRRTDNLEGPLYIVRKAEVRLIRYANGTQDEFGPAAPTAIAPAPVAGFLPAAPAPARAATPPGPVVPGDEDAAGGTVYLGGPRIGATVLTGGVVNKARESVPGLNPFLTQFGWQFETRIFRLANGTAGLFEFVPLIGGLEQGKFIPSLNALFGIRGPKGLEFGIGPNLTPVSASVALAVGTSFQYDGVNFPVNLAVVPGNGGARISLLMGFNSRRR</sequence>
<keyword evidence="1" id="KW-0732">Signal</keyword>
<keyword evidence="3" id="KW-1185">Reference proteome</keyword>
<dbReference type="EMBL" id="CP114767">
    <property type="protein sequence ID" value="WBA40834.1"/>
    <property type="molecule type" value="Genomic_DNA"/>
</dbReference>
<feature type="chain" id="PRO_5046015623" evidence="1">
    <location>
        <begin position="21"/>
        <end position="261"/>
    </location>
</feature>
<accession>A0ABY7LK64</accession>
<dbReference type="RefSeq" id="WP_269558920.1">
    <property type="nucleotide sequence ID" value="NZ_CP114767.1"/>
</dbReference>
<reference evidence="2 3" key="1">
    <citation type="submission" date="2022-12" db="EMBL/GenBank/DDBJ databases">
        <title>Hymenobacter canadensis sp. nov. isolated from lake water of the Cambridge Bay, Canada.</title>
        <authorList>
            <person name="Kim W.H."/>
            <person name="Lee Y.M."/>
        </authorList>
    </citation>
    <scope>NUCLEOTIDE SEQUENCE [LARGE SCALE GENOMIC DNA]</scope>
    <source>
        <strain evidence="2 3">PAMC 29467</strain>
    </source>
</reference>
<evidence type="ECO:0000313" key="3">
    <source>
        <dbReference type="Proteomes" id="UP001211005"/>
    </source>
</evidence>
<organism evidence="2 3">
    <name type="scientific">Hymenobacter canadensis</name>
    <dbReference type="NCBI Taxonomy" id="2999067"/>
    <lineage>
        <taxon>Bacteria</taxon>
        <taxon>Pseudomonadati</taxon>
        <taxon>Bacteroidota</taxon>
        <taxon>Cytophagia</taxon>
        <taxon>Cytophagales</taxon>
        <taxon>Hymenobacteraceae</taxon>
        <taxon>Hymenobacter</taxon>
    </lineage>
</organism>
<protein>
    <submittedName>
        <fullName evidence="2">Uncharacterized protein</fullName>
    </submittedName>
</protein>